<protein>
    <recommendedName>
        <fullName evidence="3">Thiamine pyrophosphokinase</fullName>
    </recommendedName>
</protein>
<evidence type="ECO:0000313" key="1">
    <source>
        <dbReference type="EMBL" id="MFC0317256.1"/>
    </source>
</evidence>
<dbReference type="Proteomes" id="UP001589774">
    <property type="component" value="Unassembled WGS sequence"/>
</dbReference>
<dbReference type="EMBL" id="JBHLWO010000001">
    <property type="protein sequence ID" value="MFC0317256.1"/>
    <property type="molecule type" value="Genomic_DNA"/>
</dbReference>
<sequence length="189" mass="21645">MSSHHIVKEKQEPALIVEFFSDLSYELLGQLLEWAPTVIANKDSAQWLSRNDIHIDVVITNDEHRIEQDGVTMLFGNPSSFKKDALNYLVEKGYHAVNIISQDFSMDLFQQFASLINLVFINGKQKIFAIKSGFKKWKAASENVYILASDAIFHTEGLEKKHDQAYKTIADGFFEIHFQTDYLLIAEDL</sequence>
<reference evidence="1 2" key="1">
    <citation type="submission" date="2024-09" db="EMBL/GenBank/DDBJ databases">
        <authorList>
            <person name="Sun Q."/>
            <person name="Mori K."/>
        </authorList>
    </citation>
    <scope>NUCLEOTIDE SEQUENCE [LARGE SCALE GENOMIC DNA]</scope>
    <source>
        <strain evidence="1 2">CCM 7765</strain>
    </source>
</reference>
<gene>
    <name evidence="1" type="ORF">ACFFI0_03000</name>
</gene>
<keyword evidence="2" id="KW-1185">Reference proteome</keyword>
<evidence type="ECO:0008006" key="3">
    <source>
        <dbReference type="Google" id="ProtNLM"/>
    </source>
</evidence>
<accession>A0ABV6HED9</accession>
<proteinExistence type="predicted"/>
<organism evidence="1 2">
    <name type="scientific">Olivibacter oleidegradans</name>
    <dbReference type="NCBI Taxonomy" id="760123"/>
    <lineage>
        <taxon>Bacteria</taxon>
        <taxon>Pseudomonadati</taxon>
        <taxon>Bacteroidota</taxon>
        <taxon>Sphingobacteriia</taxon>
        <taxon>Sphingobacteriales</taxon>
        <taxon>Sphingobacteriaceae</taxon>
        <taxon>Olivibacter</taxon>
    </lineage>
</organism>
<dbReference type="RefSeq" id="WP_013664449.1">
    <property type="nucleotide sequence ID" value="NZ_JBHLWO010000001.1"/>
</dbReference>
<evidence type="ECO:0000313" key="2">
    <source>
        <dbReference type="Proteomes" id="UP001589774"/>
    </source>
</evidence>
<name>A0ABV6HED9_9SPHI</name>
<comment type="caution">
    <text evidence="1">The sequence shown here is derived from an EMBL/GenBank/DDBJ whole genome shotgun (WGS) entry which is preliminary data.</text>
</comment>